<protein>
    <submittedName>
        <fullName evidence="1">Uncharacterized protein</fullName>
    </submittedName>
</protein>
<dbReference type="AlphaFoldDB" id="A0A1X0QNN2"/>
<gene>
    <name evidence="1" type="ORF">BCV72DRAFT_310100</name>
</gene>
<proteinExistence type="predicted"/>
<dbReference type="VEuPathDB" id="FungiDB:BCV72DRAFT_310100"/>
<organism evidence="1">
    <name type="scientific">Rhizopus microsporus var. microsporus</name>
    <dbReference type="NCBI Taxonomy" id="86635"/>
    <lineage>
        <taxon>Eukaryota</taxon>
        <taxon>Fungi</taxon>
        <taxon>Fungi incertae sedis</taxon>
        <taxon>Mucoromycota</taxon>
        <taxon>Mucoromycotina</taxon>
        <taxon>Mucoromycetes</taxon>
        <taxon>Mucorales</taxon>
        <taxon>Mucorineae</taxon>
        <taxon>Rhizopodaceae</taxon>
        <taxon>Rhizopus</taxon>
    </lineage>
</organism>
<reference evidence="1" key="1">
    <citation type="journal article" date="2016" name="Proc. Natl. Acad. Sci. U.S.A.">
        <title>Lipid metabolic changes in an early divergent fungus govern the establishment of a mutualistic symbiosis with endobacteria.</title>
        <authorList>
            <person name="Lastovetsky O.A."/>
            <person name="Gaspar M.L."/>
            <person name="Mondo S.J."/>
            <person name="LaButti K.M."/>
            <person name="Sandor L."/>
            <person name="Grigoriev I.V."/>
            <person name="Henry S.A."/>
            <person name="Pawlowska T.E."/>
        </authorList>
    </citation>
    <scope>NUCLEOTIDE SEQUENCE [LARGE SCALE GENOMIC DNA]</scope>
    <source>
        <strain evidence="1">ATCC 52814</strain>
    </source>
</reference>
<dbReference type="OrthoDB" id="2265153at2759"/>
<dbReference type="Proteomes" id="UP000242414">
    <property type="component" value="Unassembled WGS sequence"/>
</dbReference>
<evidence type="ECO:0000313" key="1">
    <source>
        <dbReference type="EMBL" id="ORE01370.1"/>
    </source>
</evidence>
<accession>A0A1X0QNN2</accession>
<sequence length="134" mass="14929">MSIISNSTLLEQTRDPEKTFYQELPPTPSSALSFLIVRDQKEECIINNDSKSSPIRSQYGAISLGSSSSTASTISPNDDNESLYLLWTHQLLKEKGYNPSSCNIDDDCNSIDSSITDVSIPQSKHWLYNCFPIC</sequence>
<name>A0A1X0QNN2_RHIZD</name>
<dbReference type="EMBL" id="KV922144">
    <property type="protein sequence ID" value="ORE01370.1"/>
    <property type="molecule type" value="Genomic_DNA"/>
</dbReference>